<proteinExistence type="predicted"/>
<dbReference type="AlphaFoldDB" id="A0A6N7Y513"/>
<evidence type="ECO:0000313" key="2">
    <source>
        <dbReference type="Proteomes" id="UP000469523"/>
    </source>
</evidence>
<protein>
    <submittedName>
        <fullName evidence="1">Uncharacterized protein</fullName>
    </submittedName>
</protein>
<accession>A0A6N7Y513</accession>
<name>A0A6N7Y513_9FIRM</name>
<reference evidence="1 2" key="1">
    <citation type="submission" date="2019-09" db="EMBL/GenBank/DDBJ databases">
        <title>In-depth cultivation of the pig gut microbiome towards novel bacterial diversity and tailored functional studies.</title>
        <authorList>
            <person name="Wylensek D."/>
            <person name="Hitch T.C.A."/>
            <person name="Clavel T."/>
        </authorList>
    </citation>
    <scope>NUCLEOTIDE SEQUENCE [LARGE SCALE GENOMIC DNA]</scope>
    <source>
        <strain evidence="1 2">WCA3-693-APC-4?</strain>
    </source>
</reference>
<sequence>MKKLIAKRRLKHGCDQCKEPILKGQVYYRKRTVIVEEGKMFGYTVIYCSKCKYKHKQWKPRYEKFKEKCNHPEKFINEVWTYIPGEAVKEPSHCECMLCGKIL</sequence>
<gene>
    <name evidence="1" type="ORF">FYJ83_18990</name>
</gene>
<dbReference type="Proteomes" id="UP000469523">
    <property type="component" value="Unassembled WGS sequence"/>
</dbReference>
<organism evidence="1 2">
    <name type="scientific">Tissierella pigra</name>
    <dbReference type="NCBI Taxonomy" id="2607614"/>
    <lineage>
        <taxon>Bacteria</taxon>
        <taxon>Bacillati</taxon>
        <taxon>Bacillota</taxon>
        <taxon>Tissierellia</taxon>
        <taxon>Tissierellales</taxon>
        <taxon>Tissierellaceae</taxon>
        <taxon>Tissierella</taxon>
    </lineage>
</organism>
<dbReference type="RefSeq" id="WP_154443100.1">
    <property type="nucleotide sequence ID" value="NZ_VUNQ01000089.1"/>
</dbReference>
<dbReference type="EMBL" id="VUNQ01000089">
    <property type="protein sequence ID" value="MSU03548.1"/>
    <property type="molecule type" value="Genomic_DNA"/>
</dbReference>
<evidence type="ECO:0000313" key="1">
    <source>
        <dbReference type="EMBL" id="MSU03548.1"/>
    </source>
</evidence>
<keyword evidence="2" id="KW-1185">Reference proteome</keyword>
<comment type="caution">
    <text evidence="1">The sequence shown here is derived from an EMBL/GenBank/DDBJ whole genome shotgun (WGS) entry which is preliminary data.</text>
</comment>